<dbReference type="GO" id="GO:0045944">
    <property type="term" value="P:positive regulation of transcription by RNA polymerase II"/>
    <property type="evidence" value="ECO:0007669"/>
    <property type="project" value="TreeGrafter"/>
</dbReference>
<organism evidence="2 3">
    <name type="scientific">Thelonectria olida</name>
    <dbReference type="NCBI Taxonomy" id="1576542"/>
    <lineage>
        <taxon>Eukaryota</taxon>
        <taxon>Fungi</taxon>
        <taxon>Dikarya</taxon>
        <taxon>Ascomycota</taxon>
        <taxon>Pezizomycotina</taxon>
        <taxon>Sordariomycetes</taxon>
        <taxon>Hypocreomycetidae</taxon>
        <taxon>Hypocreales</taxon>
        <taxon>Nectriaceae</taxon>
        <taxon>Thelonectria</taxon>
    </lineage>
</organism>
<proteinExistence type="predicted"/>
<dbReference type="PANTHER" id="PTHR31644">
    <property type="entry name" value="TRANSCRIPTIONAL ACTIVATOR ARO80-RELATED"/>
    <property type="match status" value="1"/>
</dbReference>
<dbReference type="Proteomes" id="UP000777438">
    <property type="component" value="Unassembled WGS sequence"/>
</dbReference>
<feature type="region of interest" description="Disordered" evidence="1">
    <location>
        <begin position="123"/>
        <end position="142"/>
    </location>
</feature>
<protein>
    <submittedName>
        <fullName evidence="2">Uncharacterized protein</fullName>
    </submittedName>
</protein>
<reference evidence="2 3" key="1">
    <citation type="journal article" date="2021" name="Nat. Commun.">
        <title>Genetic determinants of endophytism in the Arabidopsis root mycobiome.</title>
        <authorList>
            <person name="Mesny F."/>
            <person name="Miyauchi S."/>
            <person name="Thiergart T."/>
            <person name="Pickel B."/>
            <person name="Atanasova L."/>
            <person name="Karlsson M."/>
            <person name="Huettel B."/>
            <person name="Barry K.W."/>
            <person name="Haridas S."/>
            <person name="Chen C."/>
            <person name="Bauer D."/>
            <person name="Andreopoulos W."/>
            <person name="Pangilinan J."/>
            <person name="LaButti K."/>
            <person name="Riley R."/>
            <person name="Lipzen A."/>
            <person name="Clum A."/>
            <person name="Drula E."/>
            <person name="Henrissat B."/>
            <person name="Kohler A."/>
            <person name="Grigoriev I.V."/>
            <person name="Martin F.M."/>
            <person name="Hacquard S."/>
        </authorList>
    </citation>
    <scope>NUCLEOTIDE SEQUENCE [LARGE SCALE GENOMIC DNA]</scope>
    <source>
        <strain evidence="2 3">MPI-CAGE-CH-0241</strain>
    </source>
</reference>
<feature type="compositionally biased region" description="Low complexity" evidence="1">
    <location>
        <begin position="194"/>
        <end position="208"/>
    </location>
</feature>
<dbReference type="PANTHER" id="PTHR31644:SF2">
    <property type="entry name" value="TRANSCRIPTIONAL ACTIVATOR ARO80-RELATED"/>
    <property type="match status" value="1"/>
</dbReference>
<evidence type="ECO:0000256" key="1">
    <source>
        <dbReference type="SAM" id="MobiDB-lite"/>
    </source>
</evidence>
<dbReference type="EMBL" id="JAGPYM010000042">
    <property type="protein sequence ID" value="KAH6874051.1"/>
    <property type="molecule type" value="Genomic_DNA"/>
</dbReference>
<dbReference type="GO" id="GO:0000981">
    <property type="term" value="F:DNA-binding transcription factor activity, RNA polymerase II-specific"/>
    <property type="evidence" value="ECO:0007669"/>
    <property type="project" value="TreeGrafter"/>
</dbReference>
<evidence type="ECO:0000313" key="2">
    <source>
        <dbReference type="EMBL" id="KAH6874051.1"/>
    </source>
</evidence>
<comment type="caution">
    <text evidence="2">The sequence shown here is derived from an EMBL/GenBank/DDBJ whole genome shotgun (WGS) entry which is preliminary data.</text>
</comment>
<accession>A0A9P8VV08</accession>
<dbReference type="AlphaFoldDB" id="A0A9P8VV08"/>
<sequence length="649" mass="71878">MNRPSSDAEQAAVHAWESTHIVREGCLTAAEAIDYTYYFYEYMAPLTPVLLPILGNPETHVALLTDEPILAVTLLTIASRYRTASNVDGLRRSRTIHEKLWSHLRGLIKSLVQREELATRLRGDPNTDATAPCHEHDIPTPVDEGDIGLDSIAGLGTIESLLLLTDWHPRGFDSLLFEDNDNSSTVSTGCSDEPQSQVPSVAVQSQDPNGWTDEVSRSDRTSSMVLCIATSLAHSLGVFEATSTRHAKWHKHRDDHYRARASRVKALLHIYTTQLSTRLARANAADHHTAVSSAFASHLGGLNSMSHSDLSSLSVTNMLSCDDSLGVADQVNSFWLCITSTVHSGTQTLFPSREYTSEIIRSGGYVKMMQDFAPMVAKFRHEFRKSNMPLLIKHVLAIEFEYMRMHINSLALQAVTERYLHNQLSRQSSVDQAQLRLHGCTPDDWQFVRDIAEGCRSMLQAVVYGLIPGNHIRHTPIRIYFRIASGIMLLLKTFLLGAPLHEVNMSINLVDATVEALQNCGLDEAHLASRLVELLKPLPEELRGRFVRLPAIKDNSGVADSHLRTVRPDKPQTGSTECLTHRTNESQTPARSSDLHTYFTSVCSGLSDFCQSSMNDLRHAPTHSGSLHAGQDLGAIGAEGLNADWLEML</sequence>
<gene>
    <name evidence="2" type="ORF">B0T10DRAFT_449475</name>
</gene>
<feature type="region of interest" description="Disordered" evidence="1">
    <location>
        <begin position="183"/>
        <end position="216"/>
    </location>
</feature>
<feature type="region of interest" description="Disordered" evidence="1">
    <location>
        <begin position="568"/>
        <end position="592"/>
    </location>
</feature>
<dbReference type="GO" id="GO:0009074">
    <property type="term" value="P:aromatic amino acid family catabolic process"/>
    <property type="evidence" value="ECO:0007669"/>
    <property type="project" value="TreeGrafter"/>
</dbReference>
<dbReference type="InterPro" id="IPR052780">
    <property type="entry name" value="AAA_Catabolism_Regulators"/>
</dbReference>
<dbReference type="GO" id="GO:0005634">
    <property type="term" value="C:nucleus"/>
    <property type="evidence" value="ECO:0007669"/>
    <property type="project" value="TreeGrafter"/>
</dbReference>
<dbReference type="OrthoDB" id="2262349at2759"/>
<name>A0A9P8VV08_9HYPO</name>
<evidence type="ECO:0000313" key="3">
    <source>
        <dbReference type="Proteomes" id="UP000777438"/>
    </source>
</evidence>
<keyword evidence="3" id="KW-1185">Reference proteome</keyword>